<dbReference type="RefSeq" id="WP_307635378.1">
    <property type="nucleotide sequence ID" value="NZ_JAUSQL010000001.1"/>
</dbReference>
<dbReference type="Proteomes" id="UP001230145">
    <property type="component" value="Unassembled WGS sequence"/>
</dbReference>
<comment type="caution">
    <text evidence="2">The sequence shown here is derived from an EMBL/GenBank/DDBJ whole genome shotgun (WGS) entry which is preliminary data.</text>
</comment>
<dbReference type="EMBL" id="JAUSQL010000001">
    <property type="protein sequence ID" value="MDP9833422.1"/>
    <property type="molecule type" value="Genomic_DNA"/>
</dbReference>
<sequence length="117" mass="12094">MARARAEQGSATVTAAAMIAALTALAILMFQLIAAAGERMEAQNVADLTAVSAAMVYRDTGSQARACARAAELAPGYAVACEAEGRNMRVTVRSESRFAWIVARHEASAVAGPARGP</sequence>
<organism evidence="2 3">
    <name type="scientific">Trueperella abortisuis</name>
    <dbReference type="NCBI Taxonomy" id="445930"/>
    <lineage>
        <taxon>Bacteria</taxon>
        <taxon>Bacillati</taxon>
        <taxon>Actinomycetota</taxon>
        <taxon>Actinomycetes</taxon>
        <taxon>Actinomycetales</taxon>
        <taxon>Actinomycetaceae</taxon>
        <taxon>Trueperella</taxon>
    </lineage>
</organism>
<gene>
    <name evidence="2" type="ORF">J2S45_002101</name>
</gene>
<proteinExistence type="predicted"/>
<keyword evidence="1" id="KW-0472">Membrane</keyword>
<evidence type="ECO:0000313" key="2">
    <source>
        <dbReference type="EMBL" id="MDP9833422.1"/>
    </source>
</evidence>
<evidence type="ECO:0000256" key="1">
    <source>
        <dbReference type="SAM" id="Phobius"/>
    </source>
</evidence>
<feature type="transmembrane region" description="Helical" evidence="1">
    <location>
        <begin position="12"/>
        <end position="34"/>
    </location>
</feature>
<reference evidence="2 3" key="1">
    <citation type="submission" date="2023-07" db="EMBL/GenBank/DDBJ databases">
        <title>Sequencing the genomes of 1000 actinobacteria strains.</title>
        <authorList>
            <person name="Klenk H.-P."/>
        </authorList>
    </citation>
    <scope>NUCLEOTIDE SEQUENCE [LARGE SCALE GENOMIC DNA]</scope>
    <source>
        <strain evidence="2 3">DSM 19515</strain>
    </source>
</reference>
<dbReference type="InterPro" id="IPR021202">
    <property type="entry name" value="Rv3654c-like"/>
</dbReference>
<keyword evidence="3" id="KW-1185">Reference proteome</keyword>
<keyword evidence="1" id="KW-1133">Transmembrane helix</keyword>
<protein>
    <submittedName>
        <fullName evidence="2">Secretion/DNA translocation related TadE-like protein</fullName>
    </submittedName>
</protein>
<name>A0ABT9PL31_9ACTO</name>
<dbReference type="NCBIfam" id="TIGR03816">
    <property type="entry name" value="tadE_like_DECH"/>
    <property type="match status" value="1"/>
</dbReference>
<evidence type="ECO:0000313" key="3">
    <source>
        <dbReference type="Proteomes" id="UP001230145"/>
    </source>
</evidence>
<accession>A0ABT9PL31</accession>
<keyword evidence="1" id="KW-0812">Transmembrane</keyword>